<dbReference type="EMBL" id="JAMXQV010000024">
    <property type="protein sequence ID" value="MCR6488306.1"/>
    <property type="molecule type" value="Genomic_DNA"/>
</dbReference>
<accession>A0A9X2SPL8</accession>
<gene>
    <name evidence="1" type="ORF">M8542_36295</name>
</gene>
<proteinExistence type="predicted"/>
<evidence type="ECO:0000313" key="1">
    <source>
        <dbReference type="EMBL" id="MCR6488306.1"/>
    </source>
</evidence>
<evidence type="ECO:0000313" key="2">
    <source>
        <dbReference type="Proteomes" id="UP001144096"/>
    </source>
</evidence>
<sequence>MDMSWTNVRSTFTKDVSPVDETVLPARTDDGVASPDERPSGVAADIVLVPADCPIPVRCPERFGAFLLTEVDIVSGPDLDCDGDVLHMTGVWLTTLPTADRHHDGDLVVLLHEPTASPARCDPDCHADVEMRLVNGKRWQRVGIWPGVDGSWPHLIAPTAAAIMSLHTDILELEQPPQRIRFASGRPDTEFAGAELRTR</sequence>
<keyword evidence="2" id="KW-1185">Reference proteome</keyword>
<dbReference type="Proteomes" id="UP001144096">
    <property type="component" value="Unassembled WGS sequence"/>
</dbReference>
<organism evidence="1 2">
    <name type="scientific">Amycolatopsis iheyensis</name>
    <dbReference type="NCBI Taxonomy" id="2945988"/>
    <lineage>
        <taxon>Bacteria</taxon>
        <taxon>Bacillati</taxon>
        <taxon>Actinomycetota</taxon>
        <taxon>Actinomycetes</taxon>
        <taxon>Pseudonocardiales</taxon>
        <taxon>Pseudonocardiaceae</taxon>
        <taxon>Amycolatopsis</taxon>
    </lineage>
</organism>
<comment type="caution">
    <text evidence="1">The sequence shown here is derived from an EMBL/GenBank/DDBJ whole genome shotgun (WGS) entry which is preliminary data.</text>
</comment>
<dbReference type="RefSeq" id="WP_257924869.1">
    <property type="nucleotide sequence ID" value="NZ_JAMXQV010000024.1"/>
</dbReference>
<name>A0A9X2SPL8_9PSEU</name>
<dbReference type="AlphaFoldDB" id="A0A9X2SPL8"/>
<protein>
    <submittedName>
        <fullName evidence="1">Uncharacterized protein</fullName>
    </submittedName>
</protein>
<reference evidence="1" key="1">
    <citation type="submission" date="2022-06" db="EMBL/GenBank/DDBJ databases">
        <title>Amycolatopsis iheyaensis sp. nov., a new species of the genus Amycolatopsis isolated from soil in Iheya island, Japan.</title>
        <authorList>
            <person name="Ngamcharungchit C."/>
            <person name="Kanto H."/>
            <person name="Take A."/>
            <person name="Intra B."/>
            <person name="Matsumoto A."/>
            <person name="Panbangred W."/>
            <person name="Inahashi Y."/>
        </authorList>
    </citation>
    <scope>NUCLEOTIDE SEQUENCE</scope>
    <source>
        <strain evidence="1">OK19-0408</strain>
    </source>
</reference>